<evidence type="ECO:0000313" key="2">
    <source>
        <dbReference type="Proteomes" id="UP000283721"/>
    </source>
</evidence>
<dbReference type="EMBL" id="QSES01000049">
    <property type="protein sequence ID" value="RGZ88028.1"/>
    <property type="molecule type" value="Genomic_DNA"/>
</dbReference>
<dbReference type="Pfam" id="PF08849">
    <property type="entry name" value="BrxA"/>
    <property type="match status" value="1"/>
</dbReference>
<proteinExistence type="predicted"/>
<dbReference type="Gene3D" id="1.10.3540.10">
    <property type="entry name" value="uncharacterized protein from magnetospirillum magneticum domain"/>
    <property type="match status" value="1"/>
</dbReference>
<name>A0A413Q2X1_9FIRM</name>
<dbReference type="AlphaFoldDB" id="A0A413Q2X1"/>
<dbReference type="InterPro" id="IPR014948">
    <property type="entry name" value="BrxA"/>
</dbReference>
<dbReference type="InterPro" id="IPR023137">
    <property type="entry name" value="BrxA_sf"/>
</dbReference>
<evidence type="ECO:0000313" key="1">
    <source>
        <dbReference type="EMBL" id="RGZ88028.1"/>
    </source>
</evidence>
<reference evidence="1 2" key="1">
    <citation type="submission" date="2018-08" db="EMBL/GenBank/DDBJ databases">
        <title>A genome reference for cultivated species of the human gut microbiota.</title>
        <authorList>
            <person name="Zou Y."/>
            <person name="Xue W."/>
            <person name="Luo G."/>
        </authorList>
    </citation>
    <scope>NUCLEOTIDE SEQUENCE [LARGE SCALE GENOMIC DNA]</scope>
    <source>
        <strain evidence="1 2">AM47-6BH</strain>
    </source>
</reference>
<protein>
    <submittedName>
        <fullName evidence="1">DUF1819 family protein</fullName>
    </submittedName>
</protein>
<comment type="caution">
    <text evidence="1">The sequence shown here is derived from an EMBL/GenBank/DDBJ whole genome shotgun (WGS) entry which is preliminary data.</text>
</comment>
<sequence>MDINTDINILGGMPDYNLIRIYIAGEAKDKSTSEVQLQYTNIKTEKAFKRFRKAIDKSMNSFKNDKLKRMIQMLCNEQDLDETMLLMFFWNMSLNNELLAYLNEKVYFPVLFSGRTIITAEEVSACLKELKQTEEGLKEWSDSTIDITASKYLTLLKKFGLLDGAIKKKIIYKNLSEKQFVLFLYWLMQAEDTTNLGDSIWMKYSFMEKEYFIERCLQHKYTKYINVNFNGDILRVEPLLSYEEICHEC</sequence>
<organism evidence="1 2">
    <name type="scientific">Agathobacter rectalis</name>
    <dbReference type="NCBI Taxonomy" id="39491"/>
    <lineage>
        <taxon>Bacteria</taxon>
        <taxon>Bacillati</taxon>
        <taxon>Bacillota</taxon>
        <taxon>Clostridia</taxon>
        <taxon>Lachnospirales</taxon>
        <taxon>Lachnospiraceae</taxon>
        <taxon>Agathobacter</taxon>
    </lineage>
</organism>
<gene>
    <name evidence="1" type="ORF">DW967_16255</name>
</gene>
<dbReference type="Proteomes" id="UP000283721">
    <property type="component" value="Unassembled WGS sequence"/>
</dbReference>
<accession>A0A413Q2X1</accession>